<dbReference type="Pfam" id="PF09951">
    <property type="entry name" value="Imm33"/>
    <property type="match status" value="1"/>
</dbReference>
<dbReference type="EMBL" id="FNJN01000001">
    <property type="protein sequence ID" value="SDO66610.1"/>
    <property type="molecule type" value="Genomic_DNA"/>
</dbReference>
<dbReference type="RefSeq" id="WP_074694286.1">
    <property type="nucleotide sequence ID" value="NZ_FNJN01000001.1"/>
</dbReference>
<organism evidence="2 3">
    <name type="scientific">Microbacterium testaceum (strain StLB037)</name>
    <dbReference type="NCBI Taxonomy" id="979556"/>
    <lineage>
        <taxon>Bacteria</taxon>
        <taxon>Bacillati</taxon>
        <taxon>Actinomycetota</taxon>
        <taxon>Actinomycetes</taxon>
        <taxon>Micrococcales</taxon>
        <taxon>Microbacteriaceae</taxon>
        <taxon>Microbacterium</taxon>
    </lineage>
</organism>
<gene>
    <name evidence="2" type="ORF">SAMN04487788_0513</name>
</gene>
<dbReference type="Proteomes" id="UP000186456">
    <property type="component" value="Unassembled WGS sequence"/>
</dbReference>
<feature type="domain" description="Immunity protein Imm33" evidence="1">
    <location>
        <begin position="16"/>
        <end position="96"/>
    </location>
</feature>
<protein>
    <recommendedName>
        <fullName evidence="1">Immunity protein Imm33 domain-containing protein</fullName>
    </recommendedName>
</protein>
<evidence type="ECO:0000313" key="2">
    <source>
        <dbReference type="EMBL" id="SDO66610.1"/>
    </source>
</evidence>
<evidence type="ECO:0000313" key="3">
    <source>
        <dbReference type="Proteomes" id="UP000186456"/>
    </source>
</evidence>
<reference evidence="2 3" key="1">
    <citation type="submission" date="2016-10" db="EMBL/GenBank/DDBJ databases">
        <authorList>
            <person name="de Groot N.N."/>
        </authorList>
    </citation>
    <scope>NUCLEOTIDE SEQUENCE [LARGE SCALE GENOMIC DNA]</scope>
    <source>
        <strain evidence="2 3">StLB037</strain>
    </source>
</reference>
<name>A0A1H0LF39_MICTS</name>
<sequence length="115" mass="12465">MSSTTPEFVRESGASIASRRVLDGSAPLKWAVREAPSNPSDNGWRFFSEIDDESYLDDPSNLEVASFNTIAAIEPAVIPLLNMPVGTDLAIIRDRGAIRFVDNETGREIPASDLG</sequence>
<accession>A0A1H0LF39</accession>
<proteinExistence type="predicted"/>
<dbReference type="InterPro" id="IPR018689">
    <property type="entry name" value="Imm33_dom"/>
</dbReference>
<dbReference type="AlphaFoldDB" id="A0A1H0LF39"/>
<evidence type="ECO:0000259" key="1">
    <source>
        <dbReference type="Pfam" id="PF09951"/>
    </source>
</evidence>